<dbReference type="RefSeq" id="WP_065414492.1">
    <property type="nucleotide sequence ID" value="NZ_MASX01000050.1"/>
</dbReference>
<evidence type="ECO:0000313" key="6">
    <source>
        <dbReference type="EMBL" id="VDG75770.1"/>
    </source>
</evidence>
<gene>
    <name evidence="2" type="ORF">NCTC10327_00115</name>
    <name evidence="3" type="ORF">NCTC10327_00238</name>
    <name evidence="4" type="ORF">NCTC10327_00386</name>
    <name evidence="5" type="ORF">NCTC10327_00398</name>
    <name evidence="6" type="ORF">NCTC10327_00457</name>
    <name evidence="7" type="ORF">NCTC10327_00474</name>
    <name evidence="8" type="ORF">NCTC10327_00622</name>
    <name evidence="9" type="ORF">NCTC10327_00929</name>
    <name evidence="10" type="ORF">NCTC10327_01036</name>
    <name evidence="11" type="ORF">NCTC10327_01396</name>
    <name evidence="12" type="ORF">NCTC10327_01597</name>
    <name evidence="13" type="ORF">NCTC10327_01638</name>
    <name evidence="14" type="ORF">NCTC10327_01647</name>
    <name evidence="15" type="ORF">NCTC10327_01771</name>
    <name evidence="16" type="ORF">NCTC10327_01815</name>
    <name evidence="17" type="ORF">NCTC10327_01968</name>
</gene>
<dbReference type="AlphaFoldDB" id="A0A1B9BF69"/>
<dbReference type="GO" id="GO:0003677">
    <property type="term" value="F:DNA binding"/>
    <property type="evidence" value="ECO:0007669"/>
    <property type="project" value="InterPro"/>
</dbReference>
<dbReference type="PANTHER" id="PTHR33215">
    <property type="entry name" value="PROTEIN DISTAL ANTENNA"/>
    <property type="match status" value="1"/>
</dbReference>
<evidence type="ECO:0000313" key="3">
    <source>
        <dbReference type="EMBL" id="VDG75533.1"/>
    </source>
</evidence>
<protein>
    <submittedName>
        <fullName evidence="12">Transposase IS3/IS911 family protein</fullName>
    </submittedName>
</protein>
<evidence type="ECO:0000313" key="11">
    <source>
        <dbReference type="EMBL" id="VDG76760.1"/>
    </source>
</evidence>
<evidence type="ECO:0000256" key="1">
    <source>
        <dbReference type="SAM" id="Coils"/>
    </source>
</evidence>
<dbReference type="EMBL" id="UYIO01000001">
    <property type="protein sequence ID" value="VDG75940.1"/>
    <property type="molecule type" value="Genomic_DNA"/>
</dbReference>
<organism evidence="12 18">
    <name type="scientific">Actinobaculum suis</name>
    <dbReference type="NCBI Taxonomy" id="1657"/>
    <lineage>
        <taxon>Bacteria</taxon>
        <taxon>Bacillati</taxon>
        <taxon>Actinomycetota</taxon>
        <taxon>Actinomycetes</taxon>
        <taxon>Actinomycetales</taxon>
        <taxon>Actinomycetaceae</taxon>
        <taxon>Actinobaculum</taxon>
    </lineage>
</organism>
<evidence type="ECO:0000313" key="18">
    <source>
        <dbReference type="Proteomes" id="UP000269974"/>
    </source>
</evidence>
<dbReference type="EMBL" id="UYIO01000001">
    <property type="protein sequence ID" value="VDG75770.1"/>
    <property type="molecule type" value="Genomic_DNA"/>
</dbReference>
<evidence type="ECO:0000313" key="7">
    <source>
        <dbReference type="EMBL" id="VDG75789.1"/>
    </source>
</evidence>
<dbReference type="Proteomes" id="UP000269974">
    <property type="component" value="Unassembled WGS sequence"/>
</dbReference>
<dbReference type="EMBL" id="UYIO01000001">
    <property type="protein sequence ID" value="VDG76393.1"/>
    <property type="molecule type" value="Genomic_DNA"/>
</dbReference>
<evidence type="ECO:0000313" key="5">
    <source>
        <dbReference type="EMBL" id="VDG75712.1"/>
    </source>
</evidence>
<evidence type="ECO:0000313" key="8">
    <source>
        <dbReference type="EMBL" id="VDG75940.1"/>
    </source>
</evidence>
<dbReference type="InterPro" id="IPR002514">
    <property type="entry name" value="Transposase_8"/>
</dbReference>
<dbReference type="GO" id="GO:0004803">
    <property type="term" value="F:transposase activity"/>
    <property type="evidence" value="ECO:0007669"/>
    <property type="project" value="InterPro"/>
</dbReference>
<evidence type="ECO:0000313" key="2">
    <source>
        <dbReference type="EMBL" id="VDG75390.1"/>
    </source>
</evidence>
<evidence type="ECO:0000313" key="17">
    <source>
        <dbReference type="EMBL" id="VDG79601.1"/>
    </source>
</evidence>
<evidence type="ECO:0000313" key="14">
    <source>
        <dbReference type="EMBL" id="VDG77026.1"/>
    </source>
</evidence>
<dbReference type="EMBL" id="UYIO01000001">
    <property type="protein sequence ID" value="VDG75699.1"/>
    <property type="molecule type" value="Genomic_DNA"/>
</dbReference>
<dbReference type="EMBL" id="UYIO01000001">
    <property type="protein sequence ID" value="VDG75789.1"/>
    <property type="molecule type" value="Genomic_DNA"/>
</dbReference>
<evidence type="ECO:0000313" key="13">
    <source>
        <dbReference type="EMBL" id="VDG77016.1"/>
    </source>
</evidence>
<reference evidence="12 18" key="1">
    <citation type="submission" date="2018-11" db="EMBL/GenBank/DDBJ databases">
        <authorList>
            <consortium name="Pathogen Informatics"/>
        </authorList>
    </citation>
    <scope>NUCLEOTIDE SEQUENCE [LARGE SCALE GENOMIC DNA]</scope>
    <source>
        <strain evidence="12 18">NCTC10327</strain>
    </source>
</reference>
<sequence length="100" mass="11382">MSRKTYSAQFKKDAVAAYESSEASMAQVASDLGINRNSLQNWVNQFGTGVRARRRKEAEAARVLSEAERIRQLEKENALLKEERDILRKAAQYFAKEMGL</sequence>
<comment type="caution">
    <text evidence="12">The sequence shown here is derived from an EMBL/GenBank/DDBJ whole genome shotgun (WGS) entry which is preliminary data.</text>
</comment>
<evidence type="ECO:0000313" key="12">
    <source>
        <dbReference type="EMBL" id="VDG76966.1"/>
    </source>
</evidence>
<dbReference type="EMBL" id="UYIO01000001">
    <property type="protein sequence ID" value="VDG75712.1"/>
    <property type="molecule type" value="Genomic_DNA"/>
</dbReference>
<keyword evidence="1" id="KW-0175">Coiled coil</keyword>
<dbReference type="EMBL" id="UYIO01000001">
    <property type="protein sequence ID" value="VDG77152.1"/>
    <property type="molecule type" value="Genomic_DNA"/>
</dbReference>
<dbReference type="EMBL" id="UYIO01000001">
    <property type="protein sequence ID" value="VDG77016.1"/>
    <property type="molecule type" value="Genomic_DNA"/>
</dbReference>
<dbReference type="Pfam" id="PF01527">
    <property type="entry name" value="HTH_Tnp_1"/>
    <property type="match status" value="1"/>
</dbReference>
<dbReference type="EMBL" id="UYIO01000001">
    <property type="protein sequence ID" value="VDG76266.1"/>
    <property type="molecule type" value="Genomic_DNA"/>
</dbReference>
<dbReference type="EMBL" id="UYIO01000001">
    <property type="protein sequence ID" value="VDG75390.1"/>
    <property type="molecule type" value="Genomic_DNA"/>
</dbReference>
<evidence type="ECO:0000313" key="10">
    <source>
        <dbReference type="EMBL" id="VDG76393.1"/>
    </source>
</evidence>
<dbReference type="EMBL" id="UYIO01000001">
    <property type="protein sequence ID" value="VDG76760.1"/>
    <property type="molecule type" value="Genomic_DNA"/>
</dbReference>
<dbReference type="InterPro" id="IPR009057">
    <property type="entry name" value="Homeodomain-like_sf"/>
</dbReference>
<name>A0A1B9BF69_9ACTO</name>
<evidence type="ECO:0000313" key="16">
    <source>
        <dbReference type="EMBL" id="VDG77199.1"/>
    </source>
</evidence>
<dbReference type="EMBL" id="UYIO01000001">
    <property type="protein sequence ID" value="VDG75533.1"/>
    <property type="molecule type" value="Genomic_DNA"/>
</dbReference>
<dbReference type="EMBL" id="UYIO01000001">
    <property type="protein sequence ID" value="VDG77199.1"/>
    <property type="molecule type" value="Genomic_DNA"/>
</dbReference>
<dbReference type="Gene3D" id="1.10.10.60">
    <property type="entry name" value="Homeodomain-like"/>
    <property type="match status" value="1"/>
</dbReference>
<dbReference type="EMBL" id="UYIO01000001">
    <property type="protein sequence ID" value="VDG77026.1"/>
    <property type="molecule type" value="Genomic_DNA"/>
</dbReference>
<evidence type="ECO:0000313" key="4">
    <source>
        <dbReference type="EMBL" id="VDG75699.1"/>
    </source>
</evidence>
<evidence type="ECO:0000313" key="9">
    <source>
        <dbReference type="EMBL" id="VDG76266.1"/>
    </source>
</evidence>
<proteinExistence type="predicted"/>
<dbReference type="SUPFAM" id="SSF46689">
    <property type="entry name" value="Homeodomain-like"/>
    <property type="match status" value="1"/>
</dbReference>
<dbReference type="PANTHER" id="PTHR33215:SF13">
    <property type="entry name" value="PROTEIN DISTAL ANTENNA"/>
    <property type="match status" value="1"/>
</dbReference>
<dbReference type="EMBL" id="UYIO01000002">
    <property type="protein sequence ID" value="VDG79601.1"/>
    <property type="molecule type" value="Genomic_DNA"/>
</dbReference>
<evidence type="ECO:0000313" key="15">
    <source>
        <dbReference type="EMBL" id="VDG77152.1"/>
    </source>
</evidence>
<dbReference type="EMBL" id="UYIO01000001">
    <property type="protein sequence ID" value="VDG76966.1"/>
    <property type="molecule type" value="Genomic_DNA"/>
</dbReference>
<accession>A0A1B9BF69</accession>
<dbReference type="GO" id="GO:0006313">
    <property type="term" value="P:DNA transposition"/>
    <property type="evidence" value="ECO:0007669"/>
    <property type="project" value="InterPro"/>
</dbReference>
<feature type="coiled-coil region" evidence="1">
    <location>
        <begin position="56"/>
        <end position="90"/>
    </location>
</feature>
<dbReference type="InterPro" id="IPR051839">
    <property type="entry name" value="RD_transcriptional_regulator"/>
</dbReference>